<evidence type="ECO:0000313" key="1">
    <source>
        <dbReference type="EMBL" id="PSR80236.1"/>
    </source>
</evidence>
<keyword evidence="2" id="KW-1185">Reference proteome</keyword>
<reference evidence="1 2" key="1">
    <citation type="submission" date="2018-02" db="EMBL/GenBank/DDBJ databases">
        <title>Genome sequence of the basidiomycete white-rot fungus Phlebia centrifuga.</title>
        <authorList>
            <person name="Granchi Z."/>
            <person name="Peng M."/>
            <person name="de Vries R.P."/>
            <person name="Hilden K."/>
            <person name="Makela M.R."/>
            <person name="Grigoriev I."/>
            <person name="Riley R."/>
        </authorList>
    </citation>
    <scope>NUCLEOTIDE SEQUENCE [LARGE SCALE GENOMIC DNA]</scope>
    <source>
        <strain evidence="1 2">FBCC195</strain>
    </source>
</reference>
<gene>
    <name evidence="1" type="ORF">PHLCEN_2v6785</name>
</gene>
<comment type="caution">
    <text evidence="1">The sequence shown here is derived from an EMBL/GenBank/DDBJ whole genome shotgun (WGS) entry which is preliminary data.</text>
</comment>
<organism evidence="1 2">
    <name type="scientific">Hermanssonia centrifuga</name>
    <dbReference type="NCBI Taxonomy" id="98765"/>
    <lineage>
        <taxon>Eukaryota</taxon>
        <taxon>Fungi</taxon>
        <taxon>Dikarya</taxon>
        <taxon>Basidiomycota</taxon>
        <taxon>Agaricomycotina</taxon>
        <taxon>Agaricomycetes</taxon>
        <taxon>Polyporales</taxon>
        <taxon>Meruliaceae</taxon>
        <taxon>Hermanssonia</taxon>
    </lineage>
</organism>
<evidence type="ECO:0000313" key="2">
    <source>
        <dbReference type="Proteomes" id="UP000186601"/>
    </source>
</evidence>
<dbReference type="Proteomes" id="UP000186601">
    <property type="component" value="Unassembled WGS sequence"/>
</dbReference>
<dbReference type="AlphaFoldDB" id="A0A2R6NYF4"/>
<proteinExistence type="predicted"/>
<name>A0A2R6NYF4_9APHY</name>
<protein>
    <submittedName>
        <fullName evidence="1">Uncharacterized protein</fullName>
    </submittedName>
</protein>
<sequence length="58" mass="6369">MSNLPVDAVLSLSIHRALGTHRIRKDIAQNGSVKEVVDVIRVKALVIFSFIRAIITVS</sequence>
<dbReference type="EMBL" id="MLYV02000661">
    <property type="protein sequence ID" value="PSR80236.1"/>
    <property type="molecule type" value="Genomic_DNA"/>
</dbReference>
<accession>A0A2R6NYF4</accession>